<dbReference type="EMBL" id="GEDG01020446">
    <property type="protein sequence ID" value="JAP19116.1"/>
    <property type="molecule type" value="Transcribed_RNA"/>
</dbReference>
<reference evidence="2" key="1">
    <citation type="submission" date="2015-12" db="EMBL/GenBank/DDBJ databases">
        <title>Gene expression during late stages of embryo sac development: a critical building block for successful pollen-pistil interactions.</title>
        <authorList>
            <person name="Liu Y."/>
            <person name="Joly V."/>
            <person name="Sabar M."/>
            <person name="Matton D.P."/>
        </authorList>
    </citation>
    <scope>NUCLEOTIDE SEQUENCE</scope>
</reference>
<feature type="transmembrane region" description="Helical" evidence="1">
    <location>
        <begin position="57"/>
        <end position="76"/>
    </location>
</feature>
<evidence type="ECO:0000256" key="1">
    <source>
        <dbReference type="SAM" id="Phobius"/>
    </source>
</evidence>
<keyword evidence="1" id="KW-0472">Membrane</keyword>
<name>A0A0V0HF85_SOLCH</name>
<proteinExistence type="predicted"/>
<sequence length="77" mass="8893">MVCNFLVGGDLTTTTCKFCISLYNCAYSKRGSGVTRGGFLKIYALKLMVSVYLNYRFLSHMYLLLTMYLLPFYVLYK</sequence>
<dbReference type="AlphaFoldDB" id="A0A0V0HF85"/>
<protein>
    <submittedName>
        <fullName evidence="2">Putative ovule protein</fullName>
    </submittedName>
</protein>
<evidence type="ECO:0000313" key="2">
    <source>
        <dbReference type="EMBL" id="JAP19116.1"/>
    </source>
</evidence>
<organism evidence="2">
    <name type="scientific">Solanum chacoense</name>
    <name type="common">Chaco potato</name>
    <dbReference type="NCBI Taxonomy" id="4108"/>
    <lineage>
        <taxon>Eukaryota</taxon>
        <taxon>Viridiplantae</taxon>
        <taxon>Streptophyta</taxon>
        <taxon>Embryophyta</taxon>
        <taxon>Tracheophyta</taxon>
        <taxon>Spermatophyta</taxon>
        <taxon>Magnoliopsida</taxon>
        <taxon>eudicotyledons</taxon>
        <taxon>Gunneridae</taxon>
        <taxon>Pentapetalae</taxon>
        <taxon>asterids</taxon>
        <taxon>lamiids</taxon>
        <taxon>Solanales</taxon>
        <taxon>Solanaceae</taxon>
        <taxon>Solanoideae</taxon>
        <taxon>Solaneae</taxon>
        <taxon>Solanum</taxon>
    </lineage>
</organism>
<keyword evidence="1" id="KW-0812">Transmembrane</keyword>
<keyword evidence="1" id="KW-1133">Transmembrane helix</keyword>
<feature type="non-terminal residue" evidence="2">
    <location>
        <position position="77"/>
    </location>
</feature>
<accession>A0A0V0HF85</accession>